<name>A0A0A7I1N5_9BIFI</name>
<feature type="domain" description="Putative Flp pilus-assembly TadG-like N-terminal" evidence="2">
    <location>
        <begin position="28"/>
        <end position="75"/>
    </location>
</feature>
<gene>
    <name evidence="3" type="ORF">AH68_00780</name>
</gene>
<proteinExistence type="predicted"/>
<protein>
    <submittedName>
        <fullName evidence="3">Pilus assembly protein TadE</fullName>
    </submittedName>
</protein>
<dbReference type="EMBL" id="CP007456">
    <property type="protein sequence ID" value="AIZ13791.1"/>
    <property type="molecule type" value="Genomic_DNA"/>
</dbReference>
<dbReference type="InterPro" id="IPR021202">
    <property type="entry name" value="Rv3654c-like"/>
</dbReference>
<evidence type="ECO:0000259" key="2">
    <source>
        <dbReference type="Pfam" id="PF13400"/>
    </source>
</evidence>
<reference evidence="3 4" key="1">
    <citation type="journal article" date="2015" name="Genome Announc.">
        <title>Complete and Assembled Genome Sequence of Bifidobacterium kashiwanohense PV20-2, Isolated from the Feces of an Anemic Kenyan Infant.</title>
        <authorList>
            <person name="Vazquez-Gutierrez P."/>
            <person name="Lacroix C."/>
            <person name="Chassard C."/>
            <person name="Klumpp J."/>
            <person name="Jans C."/>
            <person name="Stevens M.J."/>
        </authorList>
    </citation>
    <scope>NUCLEOTIDE SEQUENCE [LARGE SCALE GENOMIC DNA]</scope>
    <source>
        <strain evidence="3 4">PV20-2</strain>
    </source>
</reference>
<dbReference type="AlphaFoldDB" id="A0A0A7I1N5"/>
<evidence type="ECO:0000256" key="1">
    <source>
        <dbReference type="SAM" id="Phobius"/>
    </source>
</evidence>
<dbReference type="NCBIfam" id="TIGR03816">
    <property type="entry name" value="tadE_like_DECH"/>
    <property type="match status" value="1"/>
</dbReference>
<keyword evidence="1" id="KW-0812">Transmembrane</keyword>
<dbReference type="Proteomes" id="UP000030625">
    <property type="component" value="Chromosome"/>
</dbReference>
<accession>A0A0A7I1N5</accession>
<evidence type="ECO:0000313" key="4">
    <source>
        <dbReference type="Proteomes" id="UP000030625"/>
    </source>
</evidence>
<dbReference type="KEGG" id="bka:AH68_00780"/>
<dbReference type="Pfam" id="PF13400">
    <property type="entry name" value="Tad"/>
    <property type="match status" value="1"/>
</dbReference>
<keyword evidence="1" id="KW-1133">Transmembrane helix</keyword>
<evidence type="ECO:0000313" key="3">
    <source>
        <dbReference type="EMBL" id="AIZ13791.1"/>
    </source>
</evidence>
<dbReference type="InterPro" id="IPR028087">
    <property type="entry name" value="Tad_N"/>
</dbReference>
<keyword evidence="1" id="KW-0472">Membrane</keyword>
<dbReference type="HOGENOM" id="CLU_104210_2_1_11"/>
<dbReference type="STRING" id="1447716.AH68_00780"/>
<organism evidence="3 4">
    <name type="scientific">Bifidobacterium catenulatum PV20-2</name>
    <dbReference type="NCBI Taxonomy" id="1447716"/>
    <lineage>
        <taxon>Bacteria</taxon>
        <taxon>Bacillati</taxon>
        <taxon>Actinomycetota</taxon>
        <taxon>Actinomycetes</taxon>
        <taxon>Bifidobacteriales</taxon>
        <taxon>Bifidobacteriaceae</taxon>
        <taxon>Bifidobacterium</taxon>
    </lineage>
</organism>
<sequence>MDANQKGMRDVKRFVKHWLAWIRRSDEGSGTISGVALIAVAAIMLSAVASAGNLLLCLHRAQNAADLASVAAANALYGGSADPCYVAERTISGNNATIGSCTIEGEDVLVEAQVGTQVPFVSHVSKRSRAGPIVCE</sequence>
<feature type="transmembrane region" description="Helical" evidence="1">
    <location>
        <begin position="32"/>
        <end position="56"/>
    </location>
</feature>